<dbReference type="EMBL" id="OCNF01000001">
    <property type="protein sequence ID" value="SOD64845.1"/>
    <property type="molecule type" value="Genomic_DNA"/>
</dbReference>
<protein>
    <submittedName>
        <fullName evidence="2">Uncharacterized protein</fullName>
    </submittedName>
</protein>
<sequence>MRIILFLLLSILWFWWVYGLTLALAGAFKTGVARTPIAQYSRQNQPLKFALTVLVQAIFWVGLVFWWLNGLWNFLIKLFD</sequence>
<keyword evidence="1" id="KW-1133">Transmembrane helix</keyword>
<evidence type="ECO:0000256" key="1">
    <source>
        <dbReference type="SAM" id="Phobius"/>
    </source>
</evidence>
<dbReference type="Proteomes" id="UP000219669">
    <property type="component" value="Unassembled WGS sequence"/>
</dbReference>
<feature type="transmembrane region" description="Helical" evidence="1">
    <location>
        <begin position="49"/>
        <end position="68"/>
    </location>
</feature>
<keyword evidence="1" id="KW-0472">Membrane</keyword>
<dbReference type="RefSeq" id="WP_034290658.1">
    <property type="nucleotide sequence ID" value="NZ_CP083931.1"/>
</dbReference>
<dbReference type="AlphaFoldDB" id="A0A286E1S8"/>
<dbReference type="OrthoDB" id="8613087at2"/>
<proteinExistence type="predicted"/>
<accession>A0A286E1S8</accession>
<name>A0A286E1S8_9NEIS</name>
<evidence type="ECO:0000313" key="3">
    <source>
        <dbReference type="Proteomes" id="UP000219669"/>
    </source>
</evidence>
<gene>
    <name evidence="2" type="ORF">SAMN02746062_00063</name>
</gene>
<evidence type="ECO:0000313" key="2">
    <source>
        <dbReference type="EMBL" id="SOD64845.1"/>
    </source>
</evidence>
<reference evidence="2 3" key="1">
    <citation type="submission" date="2017-09" db="EMBL/GenBank/DDBJ databases">
        <authorList>
            <person name="Ehlers B."/>
            <person name="Leendertz F.H."/>
        </authorList>
    </citation>
    <scope>NUCLEOTIDE SEQUENCE [LARGE SCALE GENOMIC DNA]</scope>
    <source>
        <strain evidence="2 3">DSM 16848</strain>
    </source>
</reference>
<keyword evidence="1" id="KW-0812">Transmembrane</keyword>
<keyword evidence="3" id="KW-1185">Reference proteome</keyword>
<organism evidence="2 3">
    <name type="scientific">Alysiella filiformis DSM 16848</name>
    <dbReference type="NCBI Taxonomy" id="1120981"/>
    <lineage>
        <taxon>Bacteria</taxon>
        <taxon>Pseudomonadati</taxon>
        <taxon>Pseudomonadota</taxon>
        <taxon>Betaproteobacteria</taxon>
        <taxon>Neisseriales</taxon>
        <taxon>Neisseriaceae</taxon>
        <taxon>Alysiella</taxon>
    </lineage>
</organism>